<dbReference type="AlphaFoldDB" id="A0A975BDK5"/>
<gene>
    <name evidence="2" type="ORF">dnl_59700</name>
</gene>
<dbReference type="Gene3D" id="3.40.50.1110">
    <property type="entry name" value="SGNH hydrolase"/>
    <property type="match status" value="1"/>
</dbReference>
<evidence type="ECO:0000313" key="3">
    <source>
        <dbReference type="Proteomes" id="UP000663720"/>
    </source>
</evidence>
<dbReference type="GO" id="GO:0004622">
    <property type="term" value="F:phosphatidylcholine lysophospholipase activity"/>
    <property type="evidence" value="ECO:0007669"/>
    <property type="project" value="TreeGrafter"/>
</dbReference>
<dbReference type="EMBL" id="CP061799">
    <property type="protein sequence ID" value="QTA83557.1"/>
    <property type="molecule type" value="Genomic_DNA"/>
</dbReference>
<sequence length="144" mass="15611">MLSMPVINVGVPGDTTGSTLRRLEQDVLSQSPKIVFITLGGNDLKNGISKETAFENLKIIVEKIQAKGALVVIGGISIPFWGKGFGESYDILAKETGAVLIPNIFEGIIGDSKLMSDSIHPNARGYEIMAEMFYKAVKPYLNHD</sequence>
<dbReference type="SUPFAM" id="SSF52266">
    <property type="entry name" value="SGNH hydrolase"/>
    <property type="match status" value="1"/>
</dbReference>
<dbReference type="InterPro" id="IPR013830">
    <property type="entry name" value="SGNH_hydro"/>
</dbReference>
<keyword evidence="3" id="KW-1185">Reference proteome</keyword>
<reference evidence="2" key="1">
    <citation type="journal article" date="2021" name="Microb. Physiol.">
        <title>Proteogenomic Insights into the Physiology of Marine, Sulfate-Reducing, Filamentous Desulfonema limicola and Desulfonema magnum.</title>
        <authorList>
            <person name="Schnaars V."/>
            <person name="Wohlbrand L."/>
            <person name="Scheve S."/>
            <person name="Hinrichs C."/>
            <person name="Reinhardt R."/>
            <person name="Rabus R."/>
        </authorList>
    </citation>
    <scope>NUCLEOTIDE SEQUENCE</scope>
    <source>
        <strain evidence="2">5ac10</strain>
    </source>
</reference>
<feature type="domain" description="SGNH hydrolase-type esterase" evidence="1">
    <location>
        <begin position="5"/>
        <end position="128"/>
    </location>
</feature>
<evidence type="ECO:0000313" key="2">
    <source>
        <dbReference type="EMBL" id="QTA83557.1"/>
    </source>
</evidence>
<dbReference type="Pfam" id="PF13472">
    <property type="entry name" value="Lipase_GDSL_2"/>
    <property type="match status" value="1"/>
</dbReference>
<name>A0A975BDK5_9BACT</name>
<dbReference type="InterPro" id="IPR051532">
    <property type="entry name" value="Ester_Hydrolysis_Enzymes"/>
</dbReference>
<organism evidence="2 3">
    <name type="scientific">Desulfonema limicola</name>
    <dbReference type="NCBI Taxonomy" id="45656"/>
    <lineage>
        <taxon>Bacteria</taxon>
        <taxon>Pseudomonadati</taxon>
        <taxon>Thermodesulfobacteriota</taxon>
        <taxon>Desulfobacteria</taxon>
        <taxon>Desulfobacterales</taxon>
        <taxon>Desulfococcaceae</taxon>
        <taxon>Desulfonema</taxon>
    </lineage>
</organism>
<dbReference type="Proteomes" id="UP000663720">
    <property type="component" value="Chromosome"/>
</dbReference>
<dbReference type="InterPro" id="IPR036514">
    <property type="entry name" value="SGNH_hydro_sf"/>
</dbReference>
<proteinExistence type="predicted"/>
<protein>
    <submittedName>
        <fullName evidence="2">Acylhydrolase family protein</fullName>
    </submittedName>
</protein>
<dbReference type="PANTHER" id="PTHR30383">
    <property type="entry name" value="THIOESTERASE 1/PROTEASE 1/LYSOPHOSPHOLIPASE L1"/>
    <property type="match status" value="1"/>
</dbReference>
<evidence type="ECO:0000259" key="1">
    <source>
        <dbReference type="Pfam" id="PF13472"/>
    </source>
</evidence>
<dbReference type="KEGG" id="dli:dnl_59700"/>
<dbReference type="PANTHER" id="PTHR30383:SF24">
    <property type="entry name" value="THIOESTERASE 1_PROTEASE 1_LYSOPHOSPHOLIPASE L1"/>
    <property type="match status" value="1"/>
</dbReference>
<accession>A0A975BDK5</accession>